<evidence type="ECO:0000313" key="4">
    <source>
        <dbReference type="Proteomes" id="UP000285173"/>
    </source>
</evidence>
<dbReference type="Proteomes" id="UP000285173">
    <property type="component" value="Unassembled WGS sequence"/>
</dbReference>
<dbReference type="InterPro" id="IPR039498">
    <property type="entry name" value="NTP_transf_5"/>
</dbReference>
<evidence type="ECO:0000313" key="3">
    <source>
        <dbReference type="Proteomes" id="UP000283732"/>
    </source>
</evidence>
<gene>
    <name evidence="2" type="ORF">DW191_17955</name>
    <name evidence="1" type="ORF">DW986_11390</name>
</gene>
<dbReference type="EMBL" id="QRKC01000012">
    <property type="protein sequence ID" value="RHH74545.1"/>
    <property type="molecule type" value="Genomic_DNA"/>
</dbReference>
<dbReference type="Pfam" id="PF14907">
    <property type="entry name" value="NTP_transf_5"/>
    <property type="match status" value="1"/>
</dbReference>
<evidence type="ECO:0000313" key="2">
    <source>
        <dbReference type="EMBL" id="RHH74545.1"/>
    </source>
</evidence>
<accession>A0A3R6HJA1</accession>
<organism evidence="2 3">
    <name type="scientific">Parabacteroides merdae</name>
    <dbReference type="NCBI Taxonomy" id="46503"/>
    <lineage>
        <taxon>Bacteria</taxon>
        <taxon>Pseudomonadati</taxon>
        <taxon>Bacteroidota</taxon>
        <taxon>Bacteroidia</taxon>
        <taxon>Bacteroidales</taxon>
        <taxon>Tannerellaceae</taxon>
        <taxon>Parabacteroides</taxon>
    </lineage>
</organism>
<dbReference type="RefSeq" id="WP_122203224.1">
    <property type="nucleotide sequence ID" value="NZ_QRKC01000012.1"/>
</dbReference>
<dbReference type="EMBL" id="QSEF01000015">
    <property type="protein sequence ID" value="RGZ46994.1"/>
    <property type="molecule type" value="Genomic_DNA"/>
</dbReference>
<dbReference type="AlphaFoldDB" id="A0A3R6HJA1"/>
<reference evidence="3 4" key="1">
    <citation type="submission" date="2018-08" db="EMBL/GenBank/DDBJ databases">
        <title>A genome reference for cultivated species of the human gut microbiota.</title>
        <authorList>
            <person name="Zou Y."/>
            <person name="Xue W."/>
            <person name="Luo G."/>
        </authorList>
    </citation>
    <scope>NUCLEOTIDE SEQUENCE [LARGE SCALE GENOMIC DNA]</scope>
    <source>
        <strain evidence="2 3">AM16-50</strain>
        <strain evidence="1 4">AM50-15</strain>
    </source>
</reference>
<comment type="caution">
    <text evidence="2">The sequence shown here is derived from an EMBL/GenBank/DDBJ whole genome shotgun (WGS) entry which is preliminary data.</text>
</comment>
<evidence type="ECO:0008006" key="5">
    <source>
        <dbReference type="Google" id="ProtNLM"/>
    </source>
</evidence>
<sequence length="369" mass="42969">MKWVEKQFFSLLRAGLWDLDVDTSLFEEPIDWQTILEMGRKQTVLGVLADGIAKLPSESRPSKKDTQWLQSQIFKIRKSHLLLNQTLKEVTELLLDRGIRPVLLKGQGVARLYRYPEQRQCGDIDLYIGETLYTKACEVVSAYGEKSGKESESYQHYHFNRNGVTVELHKLATHSPDPFVNKYLQRLVKLYLVDGYAGYERHYDSTLLLPPAQFDACYLFYHLAKHFIYVGIGLRQVCDWILCLHTYADKVDKEQLLKDVRALGMLRLWEIFGCIAVDYLGLPQDGFPGYNALRRVQAKDVVAGILSVGNFGHHVLPEKGLRDKGKLYVFGKRMGWRIRIFRLNPYWVGRMSFFYYFKHKFKTTLLHRC</sequence>
<evidence type="ECO:0000313" key="1">
    <source>
        <dbReference type="EMBL" id="RGZ46994.1"/>
    </source>
</evidence>
<proteinExistence type="predicted"/>
<name>A0A3R6HJA1_9BACT</name>
<dbReference type="Proteomes" id="UP000283732">
    <property type="component" value="Unassembled WGS sequence"/>
</dbReference>
<protein>
    <recommendedName>
        <fullName evidence="5">Nucleotidyltransferase family protein</fullName>
    </recommendedName>
</protein>